<dbReference type="AlphaFoldDB" id="K0KCG0"/>
<dbReference type="BioCyc" id="SESP1179773:BN6_RS38705-MONOMER"/>
<name>K0KCG0_SACES</name>
<proteinExistence type="predicted"/>
<organism evidence="1 2">
    <name type="scientific">Saccharothrix espanaensis (strain ATCC 51144 / DSM 44229 / JCM 9112 / NBRC 15066 / NRRL 15764)</name>
    <dbReference type="NCBI Taxonomy" id="1179773"/>
    <lineage>
        <taxon>Bacteria</taxon>
        <taxon>Bacillati</taxon>
        <taxon>Actinomycetota</taxon>
        <taxon>Actinomycetes</taxon>
        <taxon>Pseudonocardiales</taxon>
        <taxon>Pseudonocardiaceae</taxon>
        <taxon>Saccharothrix</taxon>
    </lineage>
</organism>
<dbReference type="KEGG" id="sesp:BN6_79990"/>
<reference evidence="1 2" key="1">
    <citation type="journal article" date="2012" name="BMC Genomics">
        <title>Complete genome sequence of Saccharothrix espanaensis DSM 44229T and comparison to the other completely sequenced Pseudonocardiaceae.</title>
        <authorList>
            <person name="Strobel T."/>
            <person name="Al-Dilaimi A."/>
            <person name="Blom J."/>
            <person name="Gessner A."/>
            <person name="Kalinowski J."/>
            <person name="Luzhetska M."/>
            <person name="Puhler A."/>
            <person name="Szczepanowski R."/>
            <person name="Bechthold A."/>
            <person name="Ruckert C."/>
        </authorList>
    </citation>
    <scope>NUCLEOTIDE SEQUENCE [LARGE SCALE GENOMIC DNA]</scope>
    <source>
        <strain evidence="2">ATCC 51144 / DSM 44229 / JCM 9112 / NBRC 15066 / NRRL 15764</strain>
    </source>
</reference>
<dbReference type="Proteomes" id="UP000006281">
    <property type="component" value="Chromosome"/>
</dbReference>
<evidence type="ECO:0000313" key="2">
    <source>
        <dbReference type="Proteomes" id="UP000006281"/>
    </source>
</evidence>
<dbReference type="OrthoDB" id="3694433at2"/>
<gene>
    <name evidence="1" type="ordered locus">BN6_79990</name>
</gene>
<protein>
    <submittedName>
        <fullName evidence="1">Uncharacterized protein</fullName>
    </submittedName>
</protein>
<dbReference type="PATRIC" id="fig|1179773.3.peg.8074"/>
<dbReference type="RefSeq" id="WP_015105324.1">
    <property type="nucleotide sequence ID" value="NC_019673.1"/>
</dbReference>
<keyword evidence="2" id="KW-1185">Reference proteome</keyword>
<dbReference type="HOGENOM" id="CLU_169016_0_0_11"/>
<sequence>MSSHTTSPLWDEQGFAAFLRGLAEDDAPRLFAVGLEYGERHDAHVAAYGMAFDGYTEAISRDGTFRVQTTSPEDVLRYFDDESVSAHVVWLSGPSTANLDSAGETSCVK</sequence>
<dbReference type="STRING" id="1179773.BN6_79990"/>
<dbReference type="EMBL" id="HE804045">
    <property type="protein sequence ID" value="CCH35217.1"/>
    <property type="molecule type" value="Genomic_DNA"/>
</dbReference>
<evidence type="ECO:0000313" key="1">
    <source>
        <dbReference type="EMBL" id="CCH35217.1"/>
    </source>
</evidence>
<accession>K0KCG0</accession>